<gene>
    <name evidence="1" type="ORF">PGIGA_G00061900</name>
</gene>
<keyword evidence="2" id="KW-1185">Reference proteome</keyword>
<sequence length="524" mass="59668">MWEFFFCLMPSMFLFSIAILFRSKWICRLVEEGTRPLLWHIWIIICSILKLPHPSVFYATGDQEPKIKLIYKPTVLANYIIQNCKALACAPLARWPKADPHLQIFFNFIWPIEEGAQADCGITFTRDHLLIQDGGIIALDWAVRLKDQNSQAKRDHHSGERAPGCHTSIPPIIILIPNALGKITQNLLSLCRLALQQGFYPVVFHRRGHGGCPLATPCYQEFGDPSDLVQAVLYIQSRHPSSVLFAVSEGSGSGLLLSYLGERGSSSYLVAAACISPVFHGQLFFETPFPKLYHEAALLYRKLQLSRYATALSTVMDTEKIFSCHSLQDMEKLMFCSVRLLDTSQKDTLEQGVELRSVQTNWASYWERNEPLRDADEVAVPVLCLCSTDDPLLPPASTLPMSIFHNNPYFFLALTSQGSHCGFLQDGPQTAASWSHEAVLEYFLVVTEFFKVEERKCFMEGFVGWDIVQGLRQKTGAMAHRRRRPTMLRRERPVLGSQRQLSSHSRLVIFEEHEMFTWNRSYTR</sequence>
<name>A0ACC5X4Y0_PANGG</name>
<dbReference type="Proteomes" id="UP000829447">
    <property type="component" value="Linkage Group LG15"/>
</dbReference>
<dbReference type="EMBL" id="CM040468">
    <property type="protein sequence ID" value="MCI4386393.1"/>
    <property type="molecule type" value="Genomic_DNA"/>
</dbReference>
<accession>A0ACC5X4Y0</accession>
<evidence type="ECO:0000313" key="2">
    <source>
        <dbReference type="Proteomes" id="UP000829447"/>
    </source>
</evidence>
<reference evidence="1 2" key="1">
    <citation type="journal article" date="2022" name="bioRxiv">
        <title>An ancient truncated duplication of the anti-Mullerian hormone receptor type 2 gene is a potential conserved master sex determinant in the Pangasiidae catfish family.</title>
        <authorList>
            <person name="Wen M."/>
            <person name="Pan Q."/>
            <person name="Jouanno E."/>
            <person name="Montfort J."/>
            <person name="Zahm M."/>
            <person name="Cabau C."/>
            <person name="Klopp C."/>
            <person name="Iampietro C."/>
            <person name="Roques C."/>
            <person name="Bouchez O."/>
            <person name="Castinel A."/>
            <person name="Donnadieu C."/>
            <person name="Parrinello H."/>
            <person name="Poncet C."/>
            <person name="Belmonte E."/>
            <person name="Gautier V."/>
            <person name="Avarre J.-C."/>
            <person name="Dugue R."/>
            <person name="Gustiano R."/>
            <person name="Ha T.T.T."/>
            <person name="Campet M."/>
            <person name="Sriphairoj K."/>
            <person name="Ribolli J."/>
            <person name="de Almeida F.L."/>
            <person name="Desvignes T."/>
            <person name="Postlethwait J.H."/>
            <person name="Bucao C.F."/>
            <person name="Robinson-Rechavi M."/>
            <person name="Bobe J."/>
            <person name="Herpin A."/>
            <person name="Guiguen Y."/>
        </authorList>
    </citation>
    <scope>NUCLEOTIDE SEQUENCE [LARGE SCALE GENOMIC DNA]</scope>
    <source>
        <strain evidence="1">YG-Dec2019</strain>
    </source>
</reference>
<protein>
    <submittedName>
        <fullName evidence="1">Uncharacterized protein</fullName>
    </submittedName>
</protein>
<evidence type="ECO:0000313" key="1">
    <source>
        <dbReference type="EMBL" id="MCI4386393.1"/>
    </source>
</evidence>
<organism evidence="1 2">
    <name type="scientific">Pangasianodon gigas</name>
    <name type="common">Mekong giant catfish</name>
    <name type="synonym">Pangasius gigas</name>
    <dbReference type="NCBI Taxonomy" id="30993"/>
    <lineage>
        <taxon>Eukaryota</taxon>
        <taxon>Metazoa</taxon>
        <taxon>Chordata</taxon>
        <taxon>Craniata</taxon>
        <taxon>Vertebrata</taxon>
        <taxon>Euteleostomi</taxon>
        <taxon>Actinopterygii</taxon>
        <taxon>Neopterygii</taxon>
        <taxon>Teleostei</taxon>
        <taxon>Ostariophysi</taxon>
        <taxon>Siluriformes</taxon>
        <taxon>Pangasiidae</taxon>
        <taxon>Pangasianodon</taxon>
    </lineage>
</organism>
<comment type="caution">
    <text evidence="1">The sequence shown here is derived from an EMBL/GenBank/DDBJ whole genome shotgun (WGS) entry which is preliminary data.</text>
</comment>
<proteinExistence type="predicted"/>